<protein>
    <submittedName>
        <fullName evidence="2">CheW-like protein</fullName>
    </submittedName>
</protein>
<organism evidence="2 3">
    <name type="scientific">Heyndrickxia coagulans</name>
    <name type="common">Weizmannia coagulans</name>
    <dbReference type="NCBI Taxonomy" id="1398"/>
    <lineage>
        <taxon>Bacteria</taxon>
        <taxon>Bacillati</taxon>
        <taxon>Bacillota</taxon>
        <taxon>Bacilli</taxon>
        <taxon>Bacillales</taxon>
        <taxon>Bacillaceae</taxon>
        <taxon>Heyndrickxia</taxon>
    </lineage>
</organism>
<reference evidence="3" key="1">
    <citation type="submission" date="2016-01" db="EMBL/GenBank/DDBJ databases">
        <authorList>
            <person name="Mitreva M."/>
            <person name="Pepin K.H."/>
            <person name="Mihindukulasuriya K.A."/>
            <person name="Fulton R."/>
            <person name="Fronick C."/>
            <person name="O'Laughlin M."/>
            <person name="Miner T."/>
            <person name="Herter B."/>
            <person name="Rosa B.A."/>
            <person name="Cordes M."/>
            <person name="Tomlinson C."/>
            <person name="Wollam A."/>
            <person name="Palsikar V.B."/>
            <person name="Mardis E.R."/>
            <person name="Wilson R.K."/>
        </authorList>
    </citation>
    <scope>NUCLEOTIDE SEQUENCE [LARGE SCALE GENOMIC DNA]</scope>
    <source>
        <strain evidence="3">GED7749B</strain>
    </source>
</reference>
<proteinExistence type="predicted"/>
<dbReference type="InterPro" id="IPR002545">
    <property type="entry name" value="CheW-lke_dom"/>
</dbReference>
<dbReference type="PANTHER" id="PTHR22617:SF23">
    <property type="entry name" value="CHEMOTAXIS PROTEIN CHEW"/>
    <property type="match status" value="1"/>
</dbReference>
<dbReference type="Pfam" id="PF01584">
    <property type="entry name" value="CheW"/>
    <property type="match status" value="1"/>
</dbReference>
<dbReference type="InterPro" id="IPR036061">
    <property type="entry name" value="CheW-like_dom_sf"/>
</dbReference>
<dbReference type="Gene3D" id="2.40.50.180">
    <property type="entry name" value="CheA-289, Domain 4"/>
    <property type="match status" value="1"/>
</dbReference>
<sequence length="175" mass="19597">MRRKRDNRFLFKKGSDQLEALNKYIIFKTREEEYGIHIGSVISVEKAQAANPVPKLPAFVRGIMKVRDELIPVIDVEHCFYQTPLSSIEDARIIVVRTEAIPVGLLVKEANDIVEIQEEEKKQIGLAGYGRTNYFTAVASLKDRLITIVDADLFTASLEGIADIAAYMKEAAGNL</sequence>
<dbReference type="PROSITE" id="PS50851">
    <property type="entry name" value="CHEW"/>
    <property type="match status" value="1"/>
</dbReference>
<dbReference type="SUPFAM" id="SSF50341">
    <property type="entry name" value="CheW-like"/>
    <property type="match status" value="1"/>
</dbReference>
<dbReference type="CDD" id="cd00588">
    <property type="entry name" value="CheW_like"/>
    <property type="match status" value="1"/>
</dbReference>
<dbReference type="GO" id="GO:0005829">
    <property type="term" value="C:cytosol"/>
    <property type="evidence" value="ECO:0007669"/>
    <property type="project" value="TreeGrafter"/>
</dbReference>
<evidence type="ECO:0000313" key="2">
    <source>
        <dbReference type="EMBL" id="KWZ79560.1"/>
    </source>
</evidence>
<dbReference type="EMBL" id="LRPN01000116">
    <property type="protein sequence ID" value="KWZ79560.1"/>
    <property type="molecule type" value="Genomic_DNA"/>
</dbReference>
<dbReference type="GO" id="GO:0007165">
    <property type="term" value="P:signal transduction"/>
    <property type="evidence" value="ECO:0007669"/>
    <property type="project" value="InterPro"/>
</dbReference>
<evidence type="ECO:0000259" key="1">
    <source>
        <dbReference type="PROSITE" id="PS50851"/>
    </source>
</evidence>
<dbReference type="SMART" id="SM00260">
    <property type="entry name" value="CheW"/>
    <property type="match status" value="1"/>
</dbReference>
<accession>A0A133KJB8</accession>
<dbReference type="AlphaFoldDB" id="A0A133KJB8"/>
<dbReference type="GO" id="GO:0006935">
    <property type="term" value="P:chemotaxis"/>
    <property type="evidence" value="ECO:0007669"/>
    <property type="project" value="InterPro"/>
</dbReference>
<dbReference type="Gene3D" id="2.30.30.40">
    <property type="entry name" value="SH3 Domains"/>
    <property type="match status" value="1"/>
</dbReference>
<feature type="domain" description="CheW-like" evidence="1">
    <location>
        <begin position="21"/>
        <end position="160"/>
    </location>
</feature>
<name>A0A133KJB8_HEYCO</name>
<dbReference type="RefSeq" id="WP_080564931.1">
    <property type="nucleotide sequence ID" value="NZ_KQ955881.1"/>
</dbReference>
<dbReference type="PANTHER" id="PTHR22617">
    <property type="entry name" value="CHEMOTAXIS SENSOR HISTIDINE KINASE-RELATED"/>
    <property type="match status" value="1"/>
</dbReference>
<dbReference type="InterPro" id="IPR039315">
    <property type="entry name" value="CheW"/>
</dbReference>
<dbReference type="PATRIC" id="fig|1398.22.peg.2671"/>
<evidence type="ECO:0000313" key="3">
    <source>
        <dbReference type="Proteomes" id="UP000070376"/>
    </source>
</evidence>
<comment type="caution">
    <text evidence="2">The sequence shown here is derived from an EMBL/GenBank/DDBJ whole genome shotgun (WGS) entry which is preliminary data.</text>
</comment>
<dbReference type="Proteomes" id="UP000070376">
    <property type="component" value="Unassembled WGS sequence"/>
</dbReference>
<gene>
    <name evidence="2" type="ORF">HMPREF3213_02664</name>
</gene>